<evidence type="ECO:0000313" key="2">
    <source>
        <dbReference type="Proteomes" id="UP000007305"/>
    </source>
</evidence>
<dbReference type="Proteomes" id="UP000007305">
    <property type="component" value="Chromosome 3"/>
</dbReference>
<dbReference type="AlphaFoldDB" id="A0A804N3V8"/>
<name>A0A804N3V8_MAIZE</name>
<dbReference type="Gramene" id="Zm00001eb132930_T001">
    <property type="protein sequence ID" value="Zm00001eb132930_P001"/>
    <property type="gene ID" value="Zm00001eb132930"/>
</dbReference>
<proteinExistence type="predicted"/>
<dbReference type="EnsemblPlants" id="Zm00001eb132930_T001">
    <property type="protein sequence ID" value="Zm00001eb132930_P001"/>
    <property type="gene ID" value="Zm00001eb132930"/>
</dbReference>
<protein>
    <submittedName>
        <fullName evidence="1">Uncharacterized protein</fullName>
    </submittedName>
</protein>
<dbReference type="InParanoid" id="A0A804N3V8"/>
<sequence length="180" mass="19859">MLLQHIMSSYPNYYGESSNIGDFQNGNNYLVEGRLEGIEADGAIEHIRVDAHTNPVSLSANYRLHPLAAVPFSPPRPYHRTSILLFALDRQNSGLRGSSACRRFAWAVIALSLFTLGREGWRVFIGVVKGEFGHGFLTSAEPGANEEELHGRQILRRLGYPTAARPLLCGFGYRTARGSG</sequence>
<organism evidence="1 2">
    <name type="scientific">Zea mays</name>
    <name type="common">Maize</name>
    <dbReference type="NCBI Taxonomy" id="4577"/>
    <lineage>
        <taxon>Eukaryota</taxon>
        <taxon>Viridiplantae</taxon>
        <taxon>Streptophyta</taxon>
        <taxon>Embryophyta</taxon>
        <taxon>Tracheophyta</taxon>
        <taxon>Spermatophyta</taxon>
        <taxon>Magnoliopsida</taxon>
        <taxon>Liliopsida</taxon>
        <taxon>Poales</taxon>
        <taxon>Poaceae</taxon>
        <taxon>PACMAD clade</taxon>
        <taxon>Panicoideae</taxon>
        <taxon>Andropogonodae</taxon>
        <taxon>Andropogoneae</taxon>
        <taxon>Tripsacinae</taxon>
        <taxon>Zea</taxon>
    </lineage>
</organism>
<reference evidence="1" key="3">
    <citation type="submission" date="2021-05" db="UniProtKB">
        <authorList>
            <consortium name="EnsemblPlants"/>
        </authorList>
    </citation>
    <scope>IDENTIFICATION</scope>
    <source>
        <strain evidence="1">cv. B73</strain>
    </source>
</reference>
<keyword evidence="2" id="KW-1185">Reference proteome</keyword>
<reference evidence="2" key="1">
    <citation type="submission" date="2015-12" db="EMBL/GenBank/DDBJ databases">
        <title>Update maize B73 reference genome by single molecule sequencing technologies.</title>
        <authorList>
            <consortium name="Maize Genome Sequencing Project"/>
            <person name="Ware D."/>
        </authorList>
    </citation>
    <scope>NUCLEOTIDE SEQUENCE [LARGE SCALE GENOMIC DNA]</scope>
    <source>
        <strain evidence="2">cv. B73</strain>
    </source>
</reference>
<accession>A0A804N3V8</accession>
<evidence type="ECO:0000313" key="1">
    <source>
        <dbReference type="EnsemblPlants" id="Zm00001eb132930_P001"/>
    </source>
</evidence>
<reference evidence="1" key="2">
    <citation type="submission" date="2019-07" db="EMBL/GenBank/DDBJ databases">
        <authorList>
            <person name="Seetharam A."/>
            <person name="Woodhouse M."/>
            <person name="Cannon E."/>
        </authorList>
    </citation>
    <scope>NUCLEOTIDE SEQUENCE [LARGE SCALE GENOMIC DNA]</scope>
    <source>
        <strain evidence="1">cv. B73</strain>
    </source>
</reference>